<dbReference type="GO" id="GO:0106300">
    <property type="term" value="P:protein-DNA covalent cross-linking repair"/>
    <property type="evidence" value="ECO:0007669"/>
    <property type="project" value="InterPro"/>
</dbReference>
<protein>
    <recommendedName>
        <fullName evidence="8">Abasic site processing protein</fullName>
        <ecNumber evidence="8">3.4.-.-</ecNumber>
    </recommendedName>
</protein>
<dbReference type="InterPro" id="IPR036590">
    <property type="entry name" value="SRAP-like"/>
</dbReference>
<keyword evidence="6" id="KW-0238">DNA-binding</keyword>
<keyword evidence="2 8" id="KW-0645">Protease</keyword>
<keyword evidence="3" id="KW-0227">DNA damage</keyword>
<evidence type="ECO:0000256" key="5">
    <source>
        <dbReference type="ARBA" id="ARBA00023124"/>
    </source>
</evidence>
<keyword evidence="7" id="KW-0456">Lyase</keyword>
<keyword evidence="10" id="KW-1185">Reference proteome</keyword>
<keyword evidence="4 8" id="KW-0378">Hydrolase</keyword>
<evidence type="ECO:0000256" key="7">
    <source>
        <dbReference type="ARBA" id="ARBA00023239"/>
    </source>
</evidence>
<dbReference type="PANTHER" id="PTHR13604">
    <property type="entry name" value="DC12-RELATED"/>
    <property type="match status" value="1"/>
</dbReference>
<dbReference type="InterPro" id="IPR003738">
    <property type="entry name" value="SRAP"/>
</dbReference>
<dbReference type="EC" id="3.4.-.-" evidence="8"/>
<dbReference type="GO" id="GO:0016829">
    <property type="term" value="F:lyase activity"/>
    <property type="evidence" value="ECO:0007669"/>
    <property type="project" value="UniProtKB-KW"/>
</dbReference>
<dbReference type="GO" id="GO:0008233">
    <property type="term" value="F:peptidase activity"/>
    <property type="evidence" value="ECO:0007669"/>
    <property type="project" value="UniProtKB-KW"/>
</dbReference>
<keyword evidence="5" id="KW-0190">Covalent protein-DNA linkage</keyword>
<gene>
    <name evidence="9" type="ORF">G3570_14795</name>
</gene>
<dbReference type="RefSeq" id="WP_165143609.1">
    <property type="nucleotide sequence ID" value="NZ_JAALLT010000004.1"/>
</dbReference>
<evidence type="ECO:0000256" key="3">
    <source>
        <dbReference type="ARBA" id="ARBA00022763"/>
    </source>
</evidence>
<evidence type="ECO:0000256" key="8">
    <source>
        <dbReference type="RuleBase" id="RU364100"/>
    </source>
</evidence>
<dbReference type="GO" id="GO:0003697">
    <property type="term" value="F:single-stranded DNA binding"/>
    <property type="evidence" value="ECO:0007669"/>
    <property type="project" value="InterPro"/>
</dbReference>
<evidence type="ECO:0000256" key="1">
    <source>
        <dbReference type="ARBA" id="ARBA00008136"/>
    </source>
</evidence>
<evidence type="ECO:0000313" key="9">
    <source>
        <dbReference type="EMBL" id="NGP77914.1"/>
    </source>
</evidence>
<comment type="similarity">
    <text evidence="1 8">Belongs to the SOS response-associated peptidase family.</text>
</comment>
<evidence type="ECO:0000256" key="2">
    <source>
        <dbReference type="ARBA" id="ARBA00022670"/>
    </source>
</evidence>
<dbReference type="Pfam" id="PF02586">
    <property type="entry name" value="SRAP"/>
    <property type="match status" value="1"/>
</dbReference>
<reference evidence="9 10" key="1">
    <citation type="submission" date="2020-02" db="EMBL/GenBank/DDBJ databases">
        <title>Balneolaceae bacterium YR4-1, complete genome.</title>
        <authorList>
            <person name="Li Y."/>
            <person name="Wu S."/>
        </authorList>
    </citation>
    <scope>NUCLEOTIDE SEQUENCE [LARGE SCALE GENOMIC DNA]</scope>
    <source>
        <strain evidence="9 10">YR4-1</strain>
    </source>
</reference>
<dbReference type="Gene3D" id="3.90.1680.10">
    <property type="entry name" value="SOS response associated peptidase-like"/>
    <property type="match status" value="1"/>
</dbReference>
<accession>A0A6M1T350</accession>
<dbReference type="PANTHER" id="PTHR13604:SF0">
    <property type="entry name" value="ABASIC SITE PROCESSING PROTEIN HMCES"/>
    <property type="match status" value="1"/>
</dbReference>
<dbReference type="SUPFAM" id="SSF143081">
    <property type="entry name" value="BB1717-like"/>
    <property type="match status" value="1"/>
</dbReference>
<evidence type="ECO:0000256" key="6">
    <source>
        <dbReference type="ARBA" id="ARBA00023125"/>
    </source>
</evidence>
<evidence type="ECO:0000256" key="4">
    <source>
        <dbReference type="ARBA" id="ARBA00022801"/>
    </source>
</evidence>
<organism evidence="9 10">
    <name type="scientific">Halalkalibaculum roseum</name>
    <dbReference type="NCBI Taxonomy" id="2709311"/>
    <lineage>
        <taxon>Bacteria</taxon>
        <taxon>Pseudomonadati</taxon>
        <taxon>Balneolota</taxon>
        <taxon>Balneolia</taxon>
        <taxon>Balneolales</taxon>
        <taxon>Balneolaceae</taxon>
        <taxon>Halalkalibaculum</taxon>
    </lineage>
</organism>
<name>A0A6M1T350_9BACT</name>
<proteinExistence type="inferred from homology"/>
<sequence length="225" mass="26230">MCGRYTLKENKEKLEEWFDADGEELDRLNPNYNVAPSQSMPVVGQNRDGNRSLKPFRWGLLPFWVKEKNVGYSMINARAETLDSKKSFKPYFEKQRCLVPASGFYEWKGEKGNKTPHYIYPTHEPLFAFAGLYSMWDSPDGKEKIPTYTIVTTDANEKMKELHNRMPAMLLKEEWEDWLNPNNHDTKALKELLKPFPDDAIDFYPVSKKVGNVKNNSEDLIQPEQ</sequence>
<dbReference type="AlphaFoldDB" id="A0A6M1T350"/>
<dbReference type="EMBL" id="JAALLT010000004">
    <property type="protein sequence ID" value="NGP77914.1"/>
    <property type="molecule type" value="Genomic_DNA"/>
</dbReference>
<evidence type="ECO:0000313" key="10">
    <source>
        <dbReference type="Proteomes" id="UP000473278"/>
    </source>
</evidence>
<comment type="caution">
    <text evidence="9">The sequence shown here is derived from an EMBL/GenBank/DDBJ whole genome shotgun (WGS) entry which is preliminary data.</text>
</comment>
<dbReference type="GO" id="GO:0006508">
    <property type="term" value="P:proteolysis"/>
    <property type="evidence" value="ECO:0007669"/>
    <property type="project" value="UniProtKB-KW"/>
</dbReference>
<dbReference type="Proteomes" id="UP000473278">
    <property type="component" value="Unassembled WGS sequence"/>
</dbReference>